<keyword evidence="1 3" id="KW-0597">Phosphoprotein</keyword>
<dbReference type="InterPro" id="IPR016032">
    <property type="entry name" value="Sig_transdc_resp-reg_C-effctor"/>
</dbReference>
<dbReference type="Pfam" id="PF00196">
    <property type="entry name" value="GerE"/>
    <property type="match status" value="1"/>
</dbReference>
<dbReference type="EMBL" id="CADCVQ010000112">
    <property type="protein sequence ID" value="CAA9510788.1"/>
    <property type="molecule type" value="Genomic_DNA"/>
</dbReference>
<dbReference type="GO" id="GO:0000160">
    <property type="term" value="P:phosphorelay signal transduction system"/>
    <property type="evidence" value="ECO:0007669"/>
    <property type="project" value="InterPro"/>
</dbReference>
<protein>
    <recommendedName>
        <fullName evidence="7">Two-component transcriptional response regulator, LuxR family</fullName>
    </recommendedName>
</protein>
<dbReference type="InterPro" id="IPR001789">
    <property type="entry name" value="Sig_transdc_resp-reg_receiver"/>
</dbReference>
<dbReference type="CDD" id="cd17535">
    <property type="entry name" value="REC_NarL-like"/>
    <property type="match status" value="1"/>
</dbReference>
<evidence type="ECO:0000259" key="4">
    <source>
        <dbReference type="PROSITE" id="PS50043"/>
    </source>
</evidence>
<evidence type="ECO:0008006" key="7">
    <source>
        <dbReference type="Google" id="ProtNLM"/>
    </source>
</evidence>
<dbReference type="PANTHER" id="PTHR43214">
    <property type="entry name" value="TWO-COMPONENT RESPONSE REGULATOR"/>
    <property type="match status" value="1"/>
</dbReference>
<accession>A0A6J4T0K1</accession>
<dbReference type="SUPFAM" id="SSF52172">
    <property type="entry name" value="CheY-like"/>
    <property type="match status" value="1"/>
</dbReference>
<dbReference type="PROSITE" id="PS50043">
    <property type="entry name" value="HTH_LUXR_2"/>
    <property type="match status" value="1"/>
</dbReference>
<dbReference type="InterPro" id="IPR058245">
    <property type="entry name" value="NreC/VraR/RcsB-like_REC"/>
</dbReference>
<dbReference type="GO" id="GO:0006355">
    <property type="term" value="P:regulation of DNA-templated transcription"/>
    <property type="evidence" value="ECO:0007669"/>
    <property type="project" value="InterPro"/>
</dbReference>
<feature type="domain" description="Response regulatory" evidence="5">
    <location>
        <begin position="3"/>
        <end position="119"/>
    </location>
</feature>
<gene>
    <name evidence="6" type="ORF">AVDCRST_MAG67-2712</name>
</gene>
<dbReference type="InterPro" id="IPR039420">
    <property type="entry name" value="WalR-like"/>
</dbReference>
<evidence type="ECO:0000313" key="6">
    <source>
        <dbReference type="EMBL" id="CAA9510788.1"/>
    </source>
</evidence>
<dbReference type="PROSITE" id="PS00622">
    <property type="entry name" value="HTH_LUXR_1"/>
    <property type="match status" value="1"/>
</dbReference>
<dbReference type="Pfam" id="PF00072">
    <property type="entry name" value="Response_reg"/>
    <property type="match status" value="1"/>
</dbReference>
<dbReference type="AlphaFoldDB" id="A0A6J4T0K1"/>
<reference evidence="6" key="1">
    <citation type="submission" date="2020-02" db="EMBL/GenBank/DDBJ databases">
        <authorList>
            <person name="Meier V. D."/>
        </authorList>
    </citation>
    <scope>NUCLEOTIDE SEQUENCE</scope>
    <source>
        <strain evidence="6">AVDCRST_MAG67</strain>
    </source>
</reference>
<feature type="modified residue" description="4-aspartylphosphate" evidence="3">
    <location>
        <position position="54"/>
    </location>
</feature>
<dbReference type="GO" id="GO:0003677">
    <property type="term" value="F:DNA binding"/>
    <property type="evidence" value="ECO:0007669"/>
    <property type="project" value="UniProtKB-KW"/>
</dbReference>
<name>A0A6J4T0K1_9ACTN</name>
<dbReference type="SMART" id="SM00421">
    <property type="entry name" value="HTH_LUXR"/>
    <property type="match status" value="1"/>
</dbReference>
<evidence type="ECO:0000256" key="2">
    <source>
        <dbReference type="ARBA" id="ARBA00023125"/>
    </source>
</evidence>
<dbReference type="Gene3D" id="3.40.50.2300">
    <property type="match status" value="1"/>
</dbReference>
<evidence type="ECO:0000259" key="5">
    <source>
        <dbReference type="PROSITE" id="PS50110"/>
    </source>
</evidence>
<sequence length="222" mass="24000">MLKVCIADDHALILDAVRAALLQAGDIEVVGAAHSGRELLELVQQHTPELVLLDNRMPDVNGLTCLRTIKQRWPQVRVVMLSASEDPKQIAEALDAGASAYIGKRINPDDLASTLRQVVAGVVYQRSVDDAEEPASAAAASGEPLTGRERTMLEAIARGLSTKAISRELWISEKTVKFHLTNIYRKLGVHNRTGAMRYAFDHGLVSSVPELDDNANSAAVSA</sequence>
<dbReference type="PRINTS" id="PR00038">
    <property type="entry name" value="HTHLUXR"/>
</dbReference>
<evidence type="ECO:0000256" key="1">
    <source>
        <dbReference type="ARBA" id="ARBA00022553"/>
    </source>
</evidence>
<feature type="domain" description="HTH luxR-type" evidence="4">
    <location>
        <begin position="138"/>
        <end position="203"/>
    </location>
</feature>
<organism evidence="6">
    <name type="scientific">uncultured Solirubrobacteraceae bacterium</name>
    <dbReference type="NCBI Taxonomy" id="1162706"/>
    <lineage>
        <taxon>Bacteria</taxon>
        <taxon>Bacillati</taxon>
        <taxon>Actinomycetota</taxon>
        <taxon>Thermoleophilia</taxon>
        <taxon>Solirubrobacterales</taxon>
        <taxon>Solirubrobacteraceae</taxon>
        <taxon>environmental samples</taxon>
    </lineage>
</organism>
<dbReference type="SMART" id="SM00448">
    <property type="entry name" value="REC"/>
    <property type="match status" value="1"/>
</dbReference>
<dbReference type="InterPro" id="IPR011006">
    <property type="entry name" value="CheY-like_superfamily"/>
</dbReference>
<keyword evidence="2" id="KW-0238">DNA-binding</keyword>
<evidence type="ECO:0000256" key="3">
    <source>
        <dbReference type="PROSITE-ProRule" id="PRU00169"/>
    </source>
</evidence>
<dbReference type="CDD" id="cd06170">
    <property type="entry name" value="LuxR_C_like"/>
    <property type="match status" value="1"/>
</dbReference>
<dbReference type="InterPro" id="IPR000792">
    <property type="entry name" value="Tscrpt_reg_LuxR_C"/>
</dbReference>
<dbReference type="PROSITE" id="PS50110">
    <property type="entry name" value="RESPONSE_REGULATORY"/>
    <property type="match status" value="1"/>
</dbReference>
<proteinExistence type="predicted"/>
<dbReference type="SUPFAM" id="SSF46894">
    <property type="entry name" value="C-terminal effector domain of the bipartite response regulators"/>
    <property type="match status" value="1"/>
</dbReference>